<sequence>VIFLVSRGADVWATDCTGRSVSHVVYSPTVTDKYLGSYRRDLWDLALAANGYDVLKVRGNTRRVSHFNYTRAHFRQLWAGREHLCHYPEDLEDTASDEDQEEAVEDEDGSSEDVSYWREDPDARLVNSWREDPDAGQVKPNAEDFDPEDFDPEDFDPEDFEPEHSDAEDPNAEDSDFGGSSTDGSEGERCTRCNTLQMGSPHATVAIGPLAVKIRTADIPSAWKTAREREEKQAQTRITRSARFLRKLPVT</sequence>
<organism evidence="2 3">
    <name type="scientific">Staphylotrichum tortipilum</name>
    <dbReference type="NCBI Taxonomy" id="2831512"/>
    <lineage>
        <taxon>Eukaryota</taxon>
        <taxon>Fungi</taxon>
        <taxon>Dikarya</taxon>
        <taxon>Ascomycota</taxon>
        <taxon>Pezizomycotina</taxon>
        <taxon>Sordariomycetes</taxon>
        <taxon>Sordariomycetidae</taxon>
        <taxon>Sordariales</taxon>
        <taxon>Chaetomiaceae</taxon>
        <taxon>Staphylotrichum</taxon>
    </lineage>
</organism>
<protein>
    <submittedName>
        <fullName evidence="2">Uncharacterized protein</fullName>
    </submittedName>
</protein>
<feature type="region of interest" description="Disordered" evidence="1">
    <location>
        <begin position="92"/>
        <end position="192"/>
    </location>
</feature>
<feature type="non-terminal residue" evidence="2">
    <location>
        <position position="1"/>
    </location>
</feature>
<reference evidence="2" key="2">
    <citation type="submission" date="2023-05" db="EMBL/GenBank/DDBJ databases">
        <authorList>
            <consortium name="Lawrence Berkeley National Laboratory"/>
            <person name="Steindorff A."/>
            <person name="Hensen N."/>
            <person name="Bonometti L."/>
            <person name="Westerberg I."/>
            <person name="Brannstrom I.O."/>
            <person name="Guillou S."/>
            <person name="Cros-Aarteil S."/>
            <person name="Calhoun S."/>
            <person name="Haridas S."/>
            <person name="Kuo A."/>
            <person name="Mondo S."/>
            <person name="Pangilinan J."/>
            <person name="Riley R."/>
            <person name="Labutti K."/>
            <person name="Andreopoulos B."/>
            <person name="Lipzen A."/>
            <person name="Chen C."/>
            <person name="Yanf M."/>
            <person name="Daum C."/>
            <person name="Ng V."/>
            <person name="Clum A."/>
            <person name="Ohm R."/>
            <person name="Martin F."/>
            <person name="Silar P."/>
            <person name="Natvig D."/>
            <person name="Lalanne C."/>
            <person name="Gautier V."/>
            <person name="Ament-Velasquez S.L."/>
            <person name="Kruys A."/>
            <person name="Hutchinson M.I."/>
            <person name="Powell A.J."/>
            <person name="Barry K."/>
            <person name="Miller A.N."/>
            <person name="Grigoriev I.V."/>
            <person name="Debuchy R."/>
            <person name="Gladieux P."/>
            <person name="Thoren M.H."/>
            <person name="Johannesson H."/>
        </authorList>
    </citation>
    <scope>NUCLEOTIDE SEQUENCE</scope>
    <source>
        <strain evidence="2">CBS 103.79</strain>
    </source>
</reference>
<dbReference type="Proteomes" id="UP001303889">
    <property type="component" value="Unassembled WGS sequence"/>
</dbReference>
<keyword evidence="3" id="KW-1185">Reference proteome</keyword>
<evidence type="ECO:0000313" key="3">
    <source>
        <dbReference type="Proteomes" id="UP001303889"/>
    </source>
</evidence>
<feature type="compositionally biased region" description="Acidic residues" evidence="1">
    <location>
        <begin position="92"/>
        <end position="111"/>
    </location>
</feature>
<feature type="compositionally biased region" description="Acidic residues" evidence="1">
    <location>
        <begin position="143"/>
        <end position="161"/>
    </location>
</feature>
<gene>
    <name evidence="2" type="ORF">C8A05DRAFT_17566</name>
</gene>
<proteinExistence type="predicted"/>
<evidence type="ECO:0000313" key="2">
    <source>
        <dbReference type="EMBL" id="KAK3900087.1"/>
    </source>
</evidence>
<evidence type="ECO:0000256" key="1">
    <source>
        <dbReference type="SAM" id="MobiDB-lite"/>
    </source>
</evidence>
<accession>A0AAN6MH59</accession>
<dbReference type="AlphaFoldDB" id="A0AAN6MH59"/>
<comment type="caution">
    <text evidence="2">The sequence shown here is derived from an EMBL/GenBank/DDBJ whole genome shotgun (WGS) entry which is preliminary data.</text>
</comment>
<feature type="compositionally biased region" description="Basic and acidic residues" evidence="1">
    <location>
        <begin position="115"/>
        <end position="133"/>
    </location>
</feature>
<dbReference type="EMBL" id="MU855707">
    <property type="protein sequence ID" value="KAK3900087.1"/>
    <property type="molecule type" value="Genomic_DNA"/>
</dbReference>
<name>A0AAN6MH59_9PEZI</name>
<reference evidence="2" key="1">
    <citation type="journal article" date="2023" name="Mol. Phylogenet. Evol.">
        <title>Genome-scale phylogeny and comparative genomics of the fungal order Sordariales.</title>
        <authorList>
            <person name="Hensen N."/>
            <person name="Bonometti L."/>
            <person name="Westerberg I."/>
            <person name="Brannstrom I.O."/>
            <person name="Guillou S."/>
            <person name="Cros-Aarteil S."/>
            <person name="Calhoun S."/>
            <person name="Haridas S."/>
            <person name="Kuo A."/>
            <person name="Mondo S."/>
            <person name="Pangilinan J."/>
            <person name="Riley R."/>
            <person name="LaButti K."/>
            <person name="Andreopoulos B."/>
            <person name="Lipzen A."/>
            <person name="Chen C."/>
            <person name="Yan M."/>
            <person name="Daum C."/>
            <person name="Ng V."/>
            <person name="Clum A."/>
            <person name="Steindorff A."/>
            <person name="Ohm R.A."/>
            <person name="Martin F."/>
            <person name="Silar P."/>
            <person name="Natvig D.O."/>
            <person name="Lalanne C."/>
            <person name="Gautier V."/>
            <person name="Ament-Velasquez S.L."/>
            <person name="Kruys A."/>
            <person name="Hutchinson M.I."/>
            <person name="Powell A.J."/>
            <person name="Barry K."/>
            <person name="Miller A.N."/>
            <person name="Grigoriev I.V."/>
            <person name="Debuchy R."/>
            <person name="Gladieux P."/>
            <person name="Hiltunen Thoren M."/>
            <person name="Johannesson H."/>
        </authorList>
    </citation>
    <scope>NUCLEOTIDE SEQUENCE</scope>
    <source>
        <strain evidence="2">CBS 103.79</strain>
    </source>
</reference>